<dbReference type="EMBL" id="BONX01000026">
    <property type="protein sequence ID" value="GIG97544.1"/>
    <property type="molecule type" value="Genomic_DNA"/>
</dbReference>
<name>A0ABQ4ESB6_9ACTN</name>
<dbReference type="PANTHER" id="PTHR34606">
    <property type="entry name" value="BON DOMAIN-CONTAINING PROTEIN"/>
    <property type="match status" value="1"/>
</dbReference>
<dbReference type="RefSeq" id="WP_203859016.1">
    <property type="nucleotide sequence ID" value="NZ_BAAAZQ010000011.1"/>
</dbReference>
<accession>A0ABQ4ESB6</accession>
<proteinExistence type="predicted"/>
<dbReference type="SMART" id="SM00749">
    <property type="entry name" value="BON"/>
    <property type="match status" value="3"/>
</dbReference>
<evidence type="ECO:0000313" key="3">
    <source>
        <dbReference type="Proteomes" id="UP000621500"/>
    </source>
</evidence>
<comment type="caution">
    <text evidence="2">The sequence shown here is derived from an EMBL/GenBank/DDBJ whole genome shotgun (WGS) entry which is preliminary data.</text>
</comment>
<dbReference type="GO" id="GO:0008483">
    <property type="term" value="F:transaminase activity"/>
    <property type="evidence" value="ECO:0007669"/>
    <property type="project" value="UniProtKB-KW"/>
</dbReference>
<dbReference type="PROSITE" id="PS50914">
    <property type="entry name" value="BON"/>
    <property type="match status" value="3"/>
</dbReference>
<dbReference type="InterPro" id="IPR051686">
    <property type="entry name" value="Lipoprotein_DolP"/>
</dbReference>
<sequence>MSTATMARSDTDIQRDVLAELAWDARVRASEVGVSVSGGIVTLTGWVDSYAKKWAAERIAHRIRGNRAVANDIEVRLSGTAERTDTDIATAASRALEWDAFVPIGRIEVTAANGWLTLRGEVERGDQKRAAERALRRLTGVRGVTNLVAVQPVGDLREEDLKRDIRSALARRIDIDADLIEIEVDEGTVVLTGEVRSWLEREEAERVAWAAPGVGEVEMRLRLAT</sequence>
<organism evidence="2 3">
    <name type="scientific">Plantactinospora mayteni</name>
    <dbReference type="NCBI Taxonomy" id="566021"/>
    <lineage>
        <taxon>Bacteria</taxon>
        <taxon>Bacillati</taxon>
        <taxon>Actinomycetota</taxon>
        <taxon>Actinomycetes</taxon>
        <taxon>Micromonosporales</taxon>
        <taxon>Micromonosporaceae</taxon>
        <taxon>Plantactinospora</taxon>
    </lineage>
</organism>
<dbReference type="InterPro" id="IPR007055">
    <property type="entry name" value="BON_dom"/>
</dbReference>
<dbReference type="PANTHER" id="PTHR34606:SF15">
    <property type="entry name" value="BON DOMAIN-CONTAINING PROTEIN"/>
    <property type="match status" value="1"/>
</dbReference>
<dbReference type="Pfam" id="PF04972">
    <property type="entry name" value="BON"/>
    <property type="match status" value="3"/>
</dbReference>
<keyword evidence="2" id="KW-0032">Aminotransferase</keyword>
<dbReference type="InterPro" id="IPR014004">
    <property type="entry name" value="Transpt-assoc_nodulatn_dom_bac"/>
</dbReference>
<evidence type="ECO:0000259" key="1">
    <source>
        <dbReference type="PROSITE" id="PS50914"/>
    </source>
</evidence>
<keyword evidence="2" id="KW-0808">Transferase</keyword>
<dbReference type="Proteomes" id="UP000621500">
    <property type="component" value="Unassembled WGS sequence"/>
</dbReference>
<dbReference type="Gene3D" id="3.30.1340.30">
    <property type="match status" value="3"/>
</dbReference>
<reference evidence="2 3" key="1">
    <citation type="submission" date="2021-01" db="EMBL/GenBank/DDBJ databases">
        <title>Whole genome shotgun sequence of Plantactinospora mayteni NBRC 109088.</title>
        <authorList>
            <person name="Komaki H."/>
            <person name="Tamura T."/>
        </authorList>
    </citation>
    <scope>NUCLEOTIDE SEQUENCE [LARGE SCALE GENOMIC DNA]</scope>
    <source>
        <strain evidence="2 3">NBRC 109088</strain>
    </source>
</reference>
<protein>
    <submittedName>
        <fullName evidence="2">Ornithine aminotransferase</fullName>
    </submittedName>
</protein>
<feature type="domain" description="BON" evidence="1">
    <location>
        <begin position="9"/>
        <end position="77"/>
    </location>
</feature>
<feature type="domain" description="BON" evidence="1">
    <location>
        <begin position="157"/>
        <end position="225"/>
    </location>
</feature>
<evidence type="ECO:0000313" key="2">
    <source>
        <dbReference type="EMBL" id="GIG97544.1"/>
    </source>
</evidence>
<feature type="domain" description="BON" evidence="1">
    <location>
        <begin position="84"/>
        <end position="152"/>
    </location>
</feature>
<gene>
    <name evidence="2" type="ORF">Pma05_41170</name>
</gene>
<keyword evidence="3" id="KW-1185">Reference proteome</keyword>